<comment type="caution">
    <text evidence="1">The sequence shown here is derived from an EMBL/GenBank/DDBJ whole genome shotgun (WGS) entry which is preliminary data.</text>
</comment>
<sequence>MFLQLTFVAGAFICATEHASLLLAVLIIIGFFDVLPSQSACQCSRPTNFDGQLSRPPFSSPVGYDLPGPELPQANRPGAVFTTQQKALCRPPRTREEYNPTQGGPCTTTKCTGTIRERPGKTNTRTPATLISSSFDRGTVRYAALYEHPFMTVLVQITTSSLGS</sequence>
<protein>
    <submittedName>
        <fullName evidence="1">Uncharacterized protein</fullName>
    </submittedName>
</protein>
<dbReference type="Proteomes" id="UP001063166">
    <property type="component" value="Unassembled WGS sequence"/>
</dbReference>
<gene>
    <name evidence="1" type="ORF">LshimejAT787_1400650</name>
</gene>
<accession>A0A9P3USE9</accession>
<evidence type="ECO:0000313" key="1">
    <source>
        <dbReference type="EMBL" id="GLB43553.1"/>
    </source>
</evidence>
<dbReference type="EMBL" id="BRPK01000014">
    <property type="protein sequence ID" value="GLB43553.1"/>
    <property type="molecule type" value="Genomic_DNA"/>
</dbReference>
<evidence type="ECO:0000313" key="2">
    <source>
        <dbReference type="Proteomes" id="UP001063166"/>
    </source>
</evidence>
<reference evidence="1" key="1">
    <citation type="submission" date="2022-07" db="EMBL/GenBank/DDBJ databases">
        <title>The genome of Lyophyllum shimeji provides insight into the initial evolution of ectomycorrhizal fungal genome.</title>
        <authorList>
            <person name="Kobayashi Y."/>
            <person name="Shibata T."/>
            <person name="Hirakawa H."/>
            <person name="Shigenobu S."/>
            <person name="Nishiyama T."/>
            <person name="Yamada A."/>
            <person name="Hasebe M."/>
            <person name="Kawaguchi M."/>
        </authorList>
    </citation>
    <scope>NUCLEOTIDE SEQUENCE</scope>
    <source>
        <strain evidence="1">AT787</strain>
    </source>
</reference>
<name>A0A9P3USE9_LYOSH</name>
<dbReference type="AlphaFoldDB" id="A0A9P3USE9"/>
<keyword evidence="2" id="KW-1185">Reference proteome</keyword>
<organism evidence="1 2">
    <name type="scientific">Lyophyllum shimeji</name>
    <name type="common">Hon-shimeji</name>
    <name type="synonym">Tricholoma shimeji</name>
    <dbReference type="NCBI Taxonomy" id="47721"/>
    <lineage>
        <taxon>Eukaryota</taxon>
        <taxon>Fungi</taxon>
        <taxon>Dikarya</taxon>
        <taxon>Basidiomycota</taxon>
        <taxon>Agaricomycotina</taxon>
        <taxon>Agaricomycetes</taxon>
        <taxon>Agaricomycetidae</taxon>
        <taxon>Agaricales</taxon>
        <taxon>Tricholomatineae</taxon>
        <taxon>Lyophyllaceae</taxon>
        <taxon>Lyophyllum</taxon>
    </lineage>
</organism>
<proteinExistence type="predicted"/>